<dbReference type="PANTHER" id="PTHR34222">
    <property type="entry name" value="GAG_PRE-INTEGRS DOMAIN-CONTAINING PROTEIN"/>
    <property type="match status" value="1"/>
</dbReference>
<evidence type="ECO:0008006" key="3">
    <source>
        <dbReference type="Google" id="ProtNLM"/>
    </source>
</evidence>
<sequence length="136" mass="15900">MENDRIYKFLIGLNVKFDEVKGKVIDCGPLPSLGKVFAKVRREESNHSVMLKKKWVRASIENFALVVVNANANRTFNNQRRAKDKPHIWCDFCNKPYHTRETCWKIHGKPTNWKSNKPEDRYVHANEVDVGPFSKE</sequence>
<accession>A0A438H2U3</accession>
<dbReference type="EMBL" id="QGNW01000292">
    <property type="protein sequence ID" value="RVW78709.1"/>
    <property type="molecule type" value="Genomic_DNA"/>
</dbReference>
<dbReference type="PANTHER" id="PTHR34222:SF40">
    <property type="match status" value="1"/>
</dbReference>
<organism evidence="1 2">
    <name type="scientific">Vitis vinifera</name>
    <name type="common">Grape</name>
    <dbReference type="NCBI Taxonomy" id="29760"/>
    <lineage>
        <taxon>Eukaryota</taxon>
        <taxon>Viridiplantae</taxon>
        <taxon>Streptophyta</taxon>
        <taxon>Embryophyta</taxon>
        <taxon>Tracheophyta</taxon>
        <taxon>Spermatophyta</taxon>
        <taxon>Magnoliopsida</taxon>
        <taxon>eudicotyledons</taxon>
        <taxon>Gunneridae</taxon>
        <taxon>Pentapetalae</taxon>
        <taxon>rosids</taxon>
        <taxon>Vitales</taxon>
        <taxon>Vitaceae</taxon>
        <taxon>Viteae</taxon>
        <taxon>Vitis</taxon>
    </lineage>
</organism>
<dbReference type="Proteomes" id="UP000288805">
    <property type="component" value="Unassembled WGS sequence"/>
</dbReference>
<evidence type="ECO:0000313" key="1">
    <source>
        <dbReference type="EMBL" id="RVW78709.1"/>
    </source>
</evidence>
<protein>
    <recommendedName>
        <fullName evidence="3">DUF4283 domain-containing protein</fullName>
    </recommendedName>
</protein>
<reference evidence="1 2" key="1">
    <citation type="journal article" date="2018" name="PLoS Genet.">
        <title>Population sequencing reveals clonal diversity and ancestral inbreeding in the grapevine cultivar Chardonnay.</title>
        <authorList>
            <person name="Roach M.J."/>
            <person name="Johnson D.L."/>
            <person name="Bohlmann J."/>
            <person name="van Vuuren H.J."/>
            <person name="Jones S.J."/>
            <person name="Pretorius I.S."/>
            <person name="Schmidt S.A."/>
            <person name="Borneman A.R."/>
        </authorList>
    </citation>
    <scope>NUCLEOTIDE SEQUENCE [LARGE SCALE GENOMIC DNA]</scope>
    <source>
        <strain evidence="2">cv. Chardonnay</strain>
        <tissue evidence="1">Leaf</tissue>
    </source>
</reference>
<proteinExistence type="predicted"/>
<comment type="caution">
    <text evidence="1">The sequence shown here is derived from an EMBL/GenBank/DDBJ whole genome shotgun (WGS) entry which is preliminary data.</text>
</comment>
<gene>
    <name evidence="1" type="ORF">CK203_048473</name>
</gene>
<name>A0A438H2U3_VITVI</name>
<dbReference type="AlphaFoldDB" id="A0A438H2U3"/>
<evidence type="ECO:0000313" key="2">
    <source>
        <dbReference type="Proteomes" id="UP000288805"/>
    </source>
</evidence>